<keyword evidence="2" id="KW-1185">Reference proteome</keyword>
<sequence>MNVKEFIFKTELLCEHCGKDLLTDPASGIFVTWTIKQKSNNLNEFYHKA</sequence>
<protein>
    <submittedName>
        <fullName evidence="1">Uncharacterized protein</fullName>
    </submittedName>
</protein>
<evidence type="ECO:0000313" key="1">
    <source>
        <dbReference type="EMBL" id="SKB85001.1"/>
    </source>
</evidence>
<name>A0A1T5EM31_9BACT</name>
<proteinExistence type="predicted"/>
<gene>
    <name evidence="1" type="ORF">SAMN05660349_03045</name>
</gene>
<dbReference type="EMBL" id="FUYQ01000028">
    <property type="protein sequence ID" value="SKB85001.1"/>
    <property type="molecule type" value="Genomic_DNA"/>
</dbReference>
<dbReference type="AlphaFoldDB" id="A0A1T5EM31"/>
<dbReference type="Proteomes" id="UP000190852">
    <property type="component" value="Unassembled WGS sequence"/>
</dbReference>
<reference evidence="2" key="1">
    <citation type="submission" date="2017-02" db="EMBL/GenBank/DDBJ databases">
        <authorList>
            <person name="Varghese N."/>
            <person name="Submissions S."/>
        </authorList>
    </citation>
    <scope>NUCLEOTIDE SEQUENCE [LARGE SCALE GENOMIC DNA]</scope>
    <source>
        <strain evidence="2">DSM 24967</strain>
    </source>
</reference>
<dbReference type="RefSeq" id="WP_176134085.1">
    <property type="nucleotide sequence ID" value="NZ_FUYQ01000028.1"/>
</dbReference>
<accession>A0A1T5EM31</accession>
<organism evidence="1 2">
    <name type="scientific">Parabacteroides chartae</name>
    <dbReference type="NCBI Taxonomy" id="1037355"/>
    <lineage>
        <taxon>Bacteria</taxon>
        <taxon>Pseudomonadati</taxon>
        <taxon>Bacteroidota</taxon>
        <taxon>Bacteroidia</taxon>
        <taxon>Bacteroidales</taxon>
        <taxon>Tannerellaceae</taxon>
        <taxon>Parabacteroides</taxon>
    </lineage>
</organism>
<evidence type="ECO:0000313" key="2">
    <source>
        <dbReference type="Proteomes" id="UP000190852"/>
    </source>
</evidence>